<gene>
    <name evidence="1" type="primary">60</name>
    <name evidence="1" type="ORF">SEA_SILENTRX_60</name>
</gene>
<evidence type="ECO:0000313" key="2">
    <source>
        <dbReference type="Proteomes" id="UP000693725"/>
    </source>
</evidence>
<accession>A0A8F3E9W2</accession>
<reference evidence="1" key="1">
    <citation type="submission" date="2021-04" db="EMBL/GenBank/DDBJ databases">
        <authorList>
            <person name="Edwards E.G."/>
            <person name="Siddiqui F.A."/>
            <person name="Anastasi R.E."/>
            <person name="Conroy D.J."/>
            <person name="Gerton T.J."/>
            <person name="Laizure I.E."/>
            <person name="Reynolds J.D."/>
            <person name="Ulker M."/>
            <person name="Ouellette S.K."/>
            <person name="Duggan K.O."/>
            <person name="Johnson K.C."/>
            <person name="MacLea K.S."/>
            <person name="Garlena R.A."/>
            <person name="Russell D.A."/>
            <person name="Jacobs-Sera D."/>
            <person name="Hatfull G.F."/>
        </authorList>
    </citation>
    <scope>NUCLEOTIDE SEQUENCE</scope>
</reference>
<sequence>MALTRRFFTTLAREFLLARPDATEESIEMAVWERMVRITAHNLAAQNAMFNFAKFYEACGMPEEVVAVARG</sequence>
<dbReference type="GeneID" id="77932318"/>
<dbReference type="EMBL" id="MW862992">
    <property type="protein sequence ID" value="QWY82800.1"/>
    <property type="molecule type" value="Genomic_DNA"/>
</dbReference>
<dbReference type="RefSeq" id="YP_010656441.1">
    <property type="nucleotide sequence ID" value="NC_070838.1"/>
</dbReference>
<proteinExistence type="predicted"/>
<keyword evidence="2" id="KW-1185">Reference proteome</keyword>
<dbReference type="KEGG" id="vg:77932318"/>
<protein>
    <submittedName>
        <fullName evidence="1">Uncharacterized protein</fullName>
    </submittedName>
</protein>
<name>A0A8F3E9W2_9CAUD</name>
<evidence type="ECO:0000313" key="1">
    <source>
        <dbReference type="EMBL" id="QWY82800.1"/>
    </source>
</evidence>
<organism evidence="1 2">
    <name type="scientific">Arthrobacter phage SilentRX</name>
    <dbReference type="NCBI Taxonomy" id="2836091"/>
    <lineage>
        <taxon>Viruses</taxon>
        <taxon>Duplodnaviria</taxon>
        <taxon>Heunggongvirae</taxon>
        <taxon>Uroviricota</taxon>
        <taxon>Caudoviricetes</taxon>
        <taxon>Silentrexvirus</taxon>
        <taxon>Silentrexvirus silentrx</taxon>
    </lineage>
</organism>
<dbReference type="Proteomes" id="UP000693725">
    <property type="component" value="Segment"/>
</dbReference>